<keyword evidence="3" id="KW-0804">Transcription</keyword>
<reference evidence="5" key="2">
    <citation type="submission" date="2020-09" db="EMBL/GenBank/DDBJ databases">
        <authorList>
            <person name="Sun Q."/>
            <person name="Zhou Y."/>
        </authorList>
    </citation>
    <scope>NUCLEOTIDE SEQUENCE</scope>
    <source>
        <strain evidence="5">CGMCC 4.7679</strain>
    </source>
</reference>
<feature type="domain" description="HTH hxlR-type" evidence="4">
    <location>
        <begin position="33"/>
        <end position="131"/>
    </location>
</feature>
<dbReference type="GO" id="GO:0003677">
    <property type="term" value="F:DNA binding"/>
    <property type="evidence" value="ECO:0007669"/>
    <property type="project" value="UniProtKB-KW"/>
</dbReference>
<dbReference type="SUPFAM" id="SSF46785">
    <property type="entry name" value="Winged helix' DNA-binding domain"/>
    <property type="match status" value="1"/>
</dbReference>
<evidence type="ECO:0000313" key="6">
    <source>
        <dbReference type="Proteomes" id="UP000658656"/>
    </source>
</evidence>
<dbReference type="Proteomes" id="UP000658656">
    <property type="component" value="Unassembled WGS sequence"/>
</dbReference>
<evidence type="ECO:0000313" key="5">
    <source>
        <dbReference type="EMBL" id="GHF33873.1"/>
    </source>
</evidence>
<dbReference type="PANTHER" id="PTHR33204:SF39">
    <property type="entry name" value="TRANSCRIPTIONAL REGULATORY PROTEIN"/>
    <property type="match status" value="1"/>
</dbReference>
<evidence type="ECO:0000256" key="1">
    <source>
        <dbReference type="ARBA" id="ARBA00023015"/>
    </source>
</evidence>
<dbReference type="PANTHER" id="PTHR33204">
    <property type="entry name" value="TRANSCRIPTIONAL REGULATOR, MARR FAMILY"/>
    <property type="match status" value="1"/>
</dbReference>
<dbReference type="Pfam" id="PF01638">
    <property type="entry name" value="HxlR"/>
    <property type="match status" value="1"/>
</dbReference>
<keyword evidence="1" id="KW-0805">Transcription regulation</keyword>
<reference evidence="5" key="1">
    <citation type="journal article" date="2014" name="Int. J. Syst. Evol. Microbiol.">
        <title>Complete genome sequence of Corynebacterium casei LMG S-19264T (=DSM 44701T), isolated from a smear-ripened cheese.</title>
        <authorList>
            <consortium name="US DOE Joint Genome Institute (JGI-PGF)"/>
            <person name="Walter F."/>
            <person name="Albersmeier A."/>
            <person name="Kalinowski J."/>
            <person name="Ruckert C."/>
        </authorList>
    </citation>
    <scope>NUCLEOTIDE SEQUENCE</scope>
    <source>
        <strain evidence="5">CGMCC 4.7679</strain>
    </source>
</reference>
<dbReference type="AlphaFoldDB" id="A0A8H9IPI9"/>
<sequence length="142" mass="15834">MCQWHTEVTVQVRCARYGRGVTDLSTAQHTEACPIAEVLDHVAGKWSIGILVAAAHGPVRFTELERTVEGISRRMLTLNLRKLERDGLLVRTVYPTVPPKVEYTLTDMARELYTSLTGLLSWAERHRSDIAVARAAYDAASV</sequence>
<name>A0A8H9IPI9_9PSEU</name>
<evidence type="ECO:0000259" key="4">
    <source>
        <dbReference type="PROSITE" id="PS51118"/>
    </source>
</evidence>
<comment type="caution">
    <text evidence="5">The sequence shown here is derived from an EMBL/GenBank/DDBJ whole genome shotgun (WGS) entry which is preliminary data.</text>
</comment>
<dbReference type="InterPro" id="IPR036390">
    <property type="entry name" value="WH_DNA-bd_sf"/>
</dbReference>
<gene>
    <name evidence="5" type="ORF">GCM10017566_03160</name>
</gene>
<protein>
    <recommendedName>
        <fullName evidence="4">HTH hxlR-type domain-containing protein</fullName>
    </recommendedName>
</protein>
<evidence type="ECO:0000256" key="3">
    <source>
        <dbReference type="ARBA" id="ARBA00023163"/>
    </source>
</evidence>
<dbReference type="PROSITE" id="PS51118">
    <property type="entry name" value="HTH_HXLR"/>
    <property type="match status" value="1"/>
</dbReference>
<proteinExistence type="predicted"/>
<organism evidence="5 6">
    <name type="scientific">Amycolatopsis bartoniae</name>
    <dbReference type="NCBI Taxonomy" id="941986"/>
    <lineage>
        <taxon>Bacteria</taxon>
        <taxon>Bacillati</taxon>
        <taxon>Actinomycetota</taxon>
        <taxon>Actinomycetes</taxon>
        <taxon>Pseudonocardiales</taxon>
        <taxon>Pseudonocardiaceae</taxon>
        <taxon>Amycolatopsis</taxon>
    </lineage>
</organism>
<evidence type="ECO:0000256" key="2">
    <source>
        <dbReference type="ARBA" id="ARBA00023125"/>
    </source>
</evidence>
<accession>A0A8H9IPI9</accession>
<dbReference type="InterPro" id="IPR036388">
    <property type="entry name" value="WH-like_DNA-bd_sf"/>
</dbReference>
<keyword evidence="6" id="KW-1185">Reference proteome</keyword>
<keyword evidence="2" id="KW-0238">DNA-binding</keyword>
<dbReference type="InterPro" id="IPR002577">
    <property type="entry name" value="HTH_HxlR"/>
</dbReference>
<dbReference type="EMBL" id="BNAV01000001">
    <property type="protein sequence ID" value="GHF33873.1"/>
    <property type="molecule type" value="Genomic_DNA"/>
</dbReference>
<dbReference type="Gene3D" id="1.10.10.10">
    <property type="entry name" value="Winged helix-like DNA-binding domain superfamily/Winged helix DNA-binding domain"/>
    <property type="match status" value="1"/>
</dbReference>